<organism evidence="2 3">
    <name type="scientific">Candidatus Thermochlorobacter aerophilus</name>
    <dbReference type="NCBI Taxonomy" id="1868324"/>
    <lineage>
        <taxon>Bacteria</taxon>
        <taxon>Pseudomonadati</taxon>
        <taxon>Chlorobiota</taxon>
        <taxon>Chlorobiia</taxon>
        <taxon>Chlorobiales</taxon>
        <taxon>Candidatus Thermochlorobacteriaceae</taxon>
        <taxon>Candidatus Thermochlorobacter</taxon>
    </lineage>
</organism>
<sequence>MAFSLRASIGLRLVLIAILTLILLIPTALITNLITEREARRNAAVLEVSDKWGSDQIIAGAVLIIPYKVILRQFGTQGNPAVTGENLKYIYLLPQTLNISAELTPEIRRRGIYDVVLYHATIQLSGNFSLSELKTLSIEQPENIEWHNATLAIGISDLKGIRDAIPIEWQGKTLLANPGLPSRDVIGNLSASPYRSQLRLGVFSPDADFTAHAGGQHTLSGGVSVKLSDLSFKHADSALYRFSATLRLNGSEAFMVVPVGKETRLTVSSSWAHPSAIGAYLPEQPIETTNNGFSATWKVLHLNRDYPQAWFDNAYSIYNSAFGVRLLLPIDEYQKNMRSIKYAVMFIGLTFIALIMTELLMRTAIHPIQYLLIGLALLIFYVLLLSLSEHIGFNWAYILSSLAVIGLIAGYTKSVLQSLTGAAILAGILVVLYGFLFSILQLQDYALLLGSLLLFFTLVLIMYLTRKIDWFNAGQLFDKAGGKKPDAIQS</sequence>
<keyword evidence="1" id="KW-0472">Membrane</keyword>
<feature type="transmembrane region" description="Helical" evidence="1">
    <location>
        <begin position="419"/>
        <end position="439"/>
    </location>
</feature>
<evidence type="ECO:0000256" key="1">
    <source>
        <dbReference type="SAM" id="Phobius"/>
    </source>
</evidence>
<dbReference type="AlphaFoldDB" id="A0A395LY31"/>
<comment type="caution">
    <text evidence="2">The sequence shown here is derived from an EMBL/GenBank/DDBJ whole genome shotgun (WGS) entry which is preliminary data.</text>
</comment>
<dbReference type="Proteomes" id="UP000266389">
    <property type="component" value="Unassembled WGS sequence"/>
</dbReference>
<dbReference type="NCBIfam" id="NF008712">
    <property type="entry name" value="PRK11715.1-1"/>
    <property type="match status" value="1"/>
</dbReference>
<gene>
    <name evidence="2" type="primary">creD</name>
    <name evidence="2" type="ORF">D0433_11060</name>
</gene>
<feature type="transmembrane region" description="Helical" evidence="1">
    <location>
        <begin position="368"/>
        <end position="387"/>
    </location>
</feature>
<evidence type="ECO:0000313" key="3">
    <source>
        <dbReference type="Proteomes" id="UP000266389"/>
    </source>
</evidence>
<feature type="transmembrane region" description="Helical" evidence="1">
    <location>
        <begin position="393"/>
        <end position="412"/>
    </location>
</feature>
<feature type="transmembrane region" description="Helical" evidence="1">
    <location>
        <begin position="445"/>
        <end position="464"/>
    </location>
</feature>
<feature type="transmembrane region" description="Helical" evidence="1">
    <location>
        <begin position="342"/>
        <end position="361"/>
    </location>
</feature>
<name>A0A395LY31_9BACT</name>
<accession>A0A395LY31</accession>
<proteinExistence type="predicted"/>
<keyword evidence="1" id="KW-0812">Transmembrane</keyword>
<evidence type="ECO:0000313" key="2">
    <source>
        <dbReference type="EMBL" id="RFM23463.1"/>
    </source>
</evidence>
<dbReference type="EMBL" id="PHFL01000065">
    <property type="protein sequence ID" value="RFM23463.1"/>
    <property type="molecule type" value="Genomic_DNA"/>
</dbReference>
<dbReference type="PANTHER" id="PTHR30092:SF0">
    <property type="entry name" value="INNER MEMBRANE PROTEIN CRED"/>
    <property type="match status" value="1"/>
</dbReference>
<reference evidence="2 3" key="1">
    <citation type="journal article" date="2011" name="ISME J.">
        <title>Community ecology of hot spring cyanobacterial mats: predominant populations and their functional potential.</title>
        <authorList>
            <person name="Klatt C.G."/>
            <person name="Wood J.M."/>
            <person name="Rusch D.B."/>
            <person name="Bateson M.M."/>
            <person name="Hamamura N."/>
            <person name="Heidelberg J.F."/>
            <person name="Grossman A.R."/>
            <person name="Bhaya D."/>
            <person name="Cohan F.M."/>
            <person name="Kuhl M."/>
            <person name="Bryant D.A."/>
            <person name="Ward D.M."/>
        </authorList>
    </citation>
    <scope>NUCLEOTIDE SEQUENCE [LARGE SCALE GENOMIC DNA]</scope>
    <source>
        <strain evidence="2">OS</strain>
    </source>
</reference>
<protein>
    <submittedName>
        <fullName evidence="2">Cell envelope integrity protein CreD</fullName>
    </submittedName>
</protein>
<dbReference type="Pfam" id="PF06123">
    <property type="entry name" value="CreD"/>
    <property type="match status" value="1"/>
</dbReference>
<dbReference type="PANTHER" id="PTHR30092">
    <property type="entry name" value="INNER MEMBRANE PROTEIN CRED"/>
    <property type="match status" value="1"/>
</dbReference>
<keyword evidence="1" id="KW-1133">Transmembrane helix</keyword>
<dbReference type="InterPro" id="IPR010364">
    <property type="entry name" value="Uncharacterised_IM_CreD"/>
</dbReference>
<dbReference type="GO" id="GO:0005886">
    <property type="term" value="C:plasma membrane"/>
    <property type="evidence" value="ECO:0007669"/>
    <property type="project" value="TreeGrafter"/>
</dbReference>
<dbReference type="PIRSF" id="PIRSF004548">
    <property type="entry name" value="CreD"/>
    <property type="match status" value="1"/>
</dbReference>